<evidence type="ECO:0000313" key="1">
    <source>
        <dbReference type="EMBL" id="KAH7991491.1"/>
    </source>
</evidence>
<comment type="caution">
    <text evidence="1">The sequence shown here is derived from an EMBL/GenBank/DDBJ whole genome shotgun (WGS) entry which is preliminary data.</text>
</comment>
<keyword evidence="2" id="KW-1185">Reference proteome</keyword>
<dbReference type="Proteomes" id="UP000827872">
    <property type="component" value="Linkage Group LG03"/>
</dbReference>
<protein>
    <submittedName>
        <fullName evidence="1">Uncharacterized protein</fullName>
    </submittedName>
</protein>
<accession>A0ACB8EG92</accession>
<proteinExistence type="predicted"/>
<gene>
    <name evidence="1" type="ORF">K3G42_006571</name>
</gene>
<reference evidence="1" key="1">
    <citation type="submission" date="2021-08" db="EMBL/GenBank/DDBJ databases">
        <title>The first chromosome-level gecko genome reveals the dynamic sex chromosomes of Neotropical dwarf geckos (Sphaerodactylidae: Sphaerodactylus).</title>
        <authorList>
            <person name="Pinto B.J."/>
            <person name="Keating S.E."/>
            <person name="Gamble T."/>
        </authorList>
    </citation>
    <scope>NUCLEOTIDE SEQUENCE</scope>
    <source>
        <strain evidence="1">TG3544</strain>
    </source>
</reference>
<dbReference type="EMBL" id="CM037616">
    <property type="protein sequence ID" value="KAH7991491.1"/>
    <property type="molecule type" value="Genomic_DNA"/>
</dbReference>
<name>A0ACB8EG92_9SAUR</name>
<sequence length="269" mass="31324">MAAKGPVEELCEELTCSICLEYFKDPFTIAECGHNFCRDCLTQSWKKALTRVSCPQCRRLVQPGRFWRNRQLANVVEIARKLSLQGGNEPEIKRVEGKGKICKKHQEPFKLFCQEDQMLICVVCDRSKEHKSHDVISLEEAFLEYKDKFNAHIKILREEKAEVLAQKRGIMWESQDLLEQTKSNSKKIAAEFRKLHEFLEEQEKLLLGQMEYLENEITRKTDEHLAILSSKLFCLESLIQDIEEKQQQPAVELLQDVRSTLHRNSGLDT</sequence>
<evidence type="ECO:0000313" key="2">
    <source>
        <dbReference type="Proteomes" id="UP000827872"/>
    </source>
</evidence>
<organism evidence="1 2">
    <name type="scientific">Sphaerodactylus townsendi</name>
    <dbReference type="NCBI Taxonomy" id="933632"/>
    <lineage>
        <taxon>Eukaryota</taxon>
        <taxon>Metazoa</taxon>
        <taxon>Chordata</taxon>
        <taxon>Craniata</taxon>
        <taxon>Vertebrata</taxon>
        <taxon>Euteleostomi</taxon>
        <taxon>Lepidosauria</taxon>
        <taxon>Squamata</taxon>
        <taxon>Bifurcata</taxon>
        <taxon>Gekkota</taxon>
        <taxon>Sphaerodactylidae</taxon>
        <taxon>Sphaerodactylus</taxon>
    </lineage>
</organism>